<organism evidence="1">
    <name type="scientific">Brassica napus</name>
    <name type="common">Rape</name>
    <dbReference type="NCBI Taxonomy" id="3708"/>
    <lineage>
        <taxon>Eukaryota</taxon>
        <taxon>Viridiplantae</taxon>
        <taxon>Streptophyta</taxon>
        <taxon>Embryophyta</taxon>
        <taxon>Tracheophyta</taxon>
        <taxon>Spermatophyta</taxon>
        <taxon>Magnoliopsida</taxon>
        <taxon>eudicotyledons</taxon>
        <taxon>Gunneridae</taxon>
        <taxon>Pentapetalae</taxon>
        <taxon>rosids</taxon>
        <taxon>malvids</taxon>
        <taxon>Brassicales</taxon>
        <taxon>Brassicaceae</taxon>
        <taxon>Brassiceae</taxon>
        <taxon>Brassica</taxon>
    </lineage>
</organism>
<proteinExistence type="predicted"/>
<evidence type="ECO:0000313" key="1">
    <source>
        <dbReference type="EMBL" id="CAF1928794.1"/>
    </source>
</evidence>
<sequence length="50" mass="5550">MSFFLIQSSSTSFCCNGSHCLFLGFSFDFAPKIFIFPDQNKSAAVSLTFL</sequence>
<protein>
    <submittedName>
        <fullName evidence="1">(rape) hypothetical protein</fullName>
    </submittedName>
</protein>
<gene>
    <name evidence="1" type="ORF">DARMORV10_C05P28720.1</name>
</gene>
<accession>A0A816KYE5</accession>
<dbReference type="Proteomes" id="UP001295469">
    <property type="component" value="Chromosome C05"/>
</dbReference>
<name>A0A816KYE5_BRANA</name>
<reference evidence="1" key="1">
    <citation type="submission" date="2021-01" db="EMBL/GenBank/DDBJ databases">
        <authorList>
            <consortium name="Genoscope - CEA"/>
            <person name="William W."/>
        </authorList>
    </citation>
    <scope>NUCLEOTIDE SEQUENCE</scope>
</reference>
<dbReference type="EMBL" id="HG994369">
    <property type="protein sequence ID" value="CAF1928794.1"/>
    <property type="molecule type" value="Genomic_DNA"/>
</dbReference>
<dbReference type="AlphaFoldDB" id="A0A816KYE5"/>